<evidence type="ECO:0000313" key="3">
    <source>
        <dbReference type="Proteomes" id="UP000654075"/>
    </source>
</evidence>
<evidence type="ECO:0008006" key="4">
    <source>
        <dbReference type="Google" id="ProtNLM"/>
    </source>
</evidence>
<evidence type="ECO:0000256" key="1">
    <source>
        <dbReference type="SAM" id="SignalP"/>
    </source>
</evidence>
<dbReference type="Proteomes" id="UP000654075">
    <property type="component" value="Unassembled WGS sequence"/>
</dbReference>
<comment type="caution">
    <text evidence="2">The sequence shown here is derived from an EMBL/GenBank/DDBJ whole genome shotgun (WGS) entry which is preliminary data.</text>
</comment>
<protein>
    <recommendedName>
        <fullName evidence="4">Secreted protein</fullName>
    </recommendedName>
</protein>
<evidence type="ECO:0000313" key="2">
    <source>
        <dbReference type="EMBL" id="CAE8628928.1"/>
    </source>
</evidence>
<feature type="chain" id="PRO_5032969236" description="Secreted protein" evidence="1">
    <location>
        <begin position="17"/>
        <end position="105"/>
    </location>
</feature>
<name>A0A813GWL1_POLGL</name>
<sequence length="105" mass="11048">MLPVLVFLPFPRLIMSLCCLVVRGVGRSLFAAVAASIQHMWLEARGSSSSVSGLVHELESAVIVLFENLLFEGTAGPASDGMIGPAIERTPSNGGFLNVSNNSFA</sequence>
<gene>
    <name evidence="2" type="ORF">PGLA1383_LOCUS45527</name>
</gene>
<keyword evidence="1" id="KW-0732">Signal</keyword>
<keyword evidence="3" id="KW-1185">Reference proteome</keyword>
<dbReference type="EMBL" id="CAJNNV010029548">
    <property type="protein sequence ID" value="CAE8628928.1"/>
    <property type="molecule type" value="Genomic_DNA"/>
</dbReference>
<accession>A0A813GWL1</accession>
<organism evidence="2 3">
    <name type="scientific">Polarella glacialis</name>
    <name type="common">Dinoflagellate</name>
    <dbReference type="NCBI Taxonomy" id="89957"/>
    <lineage>
        <taxon>Eukaryota</taxon>
        <taxon>Sar</taxon>
        <taxon>Alveolata</taxon>
        <taxon>Dinophyceae</taxon>
        <taxon>Suessiales</taxon>
        <taxon>Suessiaceae</taxon>
        <taxon>Polarella</taxon>
    </lineage>
</organism>
<dbReference type="AlphaFoldDB" id="A0A813GWL1"/>
<feature type="signal peptide" evidence="1">
    <location>
        <begin position="1"/>
        <end position="16"/>
    </location>
</feature>
<reference evidence="2" key="1">
    <citation type="submission" date="2021-02" db="EMBL/GenBank/DDBJ databases">
        <authorList>
            <person name="Dougan E. K."/>
            <person name="Rhodes N."/>
            <person name="Thang M."/>
            <person name="Chan C."/>
        </authorList>
    </citation>
    <scope>NUCLEOTIDE SEQUENCE</scope>
</reference>
<proteinExistence type="predicted"/>